<feature type="transmembrane region" description="Helical" evidence="1">
    <location>
        <begin position="87"/>
        <end position="112"/>
    </location>
</feature>
<evidence type="ECO:0000256" key="1">
    <source>
        <dbReference type="SAM" id="Phobius"/>
    </source>
</evidence>
<sequence length="121" mass="14118">MLLLRDTVGSTYFMETENDLQELGLYIVITIRTLFLASSILIIVSVWVPKKQLPCVYLILAPIEEFMEMIILIYICTKLDFEDVEGIVTKATVWIMFLALDVYFWFVIYSWYKQIASPSQS</sequence>
<keyword evidence="1" id="KW-0472">Membrane</keyword>
<dbReference type="OrthoDB" id="7839304at2759"/>
<dbReference type="AlphaFoldDB" id="A0A0P8ZNH5"/>
<dbReference type="Proteomes" id="UP000007801">
    <property type="component" value="Unassembled WGS sequence"/>
</dbReference>
<keyword evidence="3" id="KW-1185">Reference proteome</keyword>
<accession>A0A0P8ZNH5</accession>
<proteinExistence type="predicted"/>
<gene>
    <name evidence="2" type="primary">Dana\GF28142</name>
    <name evidence="2" type="ORF">GF28142</name>
</gene>
<protein>
    <submittedName>
        <fullName evidence="2">Uncharacterized protein, isoform A</fullName>
    </submittedName>
</protein>
<dbReference type="GeneID" id="6495808"/>
<feature type="transmembrane region" description="Helical" evidence="1">
    <location>
        <begin position="23"/>
        <end position="48"/>
    </location>
</feature>
<reference evidence="2 3" key="1">
    <citation type="journal article" date="2007" name="Nature">
        <title>Evolution of genes and genomes on the Drosophila phylogeny.</title>
        <authorList>
            <consortium name="Drosophila 12 Genomes Consortium"/>
            <person name="Clark A.G."/>
            <person name="Eisen M.B."/>
            <person name="Smith D.R."/>
            <person name="Bergman C.M."/>
            <person name="Oliver B."/>
            <person name="Markow T.A."/>
            <person name="Kaufman T.C."/>
            <person name="Kellis M."/>
            <person name="Gelbart W."/>
            <person name="Iyer V.N."/>
            <person name="Pollard D.A."/>
            <person name="Sackton T.B."/>
            <person name="Larracuente A.M."/>
            <person name="Singh N.D."/>
            <person name="Abad J.P."/>
            <person name="Abt D.N."/>
            <person name="Adryan B."/>
            <person name="Aguade M."/>
            <person name="Akashi H."/>
            <person name="Anderson W.W."/>
            <person name="Aquadro C.F."/>
            <person name="Ardell D.H."/>
            <person name="Arguello R."/>
            <person name="Artieri C.G."/>
            <person name="Barbash D.A."/>
            <person name="Barker D."/>
            <person name="Barsanti P."/>
            <person name="Batterham P."/>
            <person name="Batzoglou S."/>
            <person name="Begun D."/>
            <person name="Bhutkar A."/>
            <person name="Blanco E."/>
            <person name="Bosak S.A."/>
            <person name="Bradley R.K."/>
            <person name="Brand A.D."/>
            <person name="Brent M.R."/>
            <person name="Brooks A.N."/>
            <person name="Brown R.H."/>
            <person name="Butlin R.K."/>
            <person name="Caggese C."/>
            <person name="Calvi B.R."/>
            <person name="Bernardo de Carvalho A."/>
            <person name="Caspi A."/>
            <person name="Castrezana S."/>
            <person name="Celniker S.E."/>
            <person name="Chang J.L."/>
            <person name="Chapple C."/>
            <person name="Chatterji S."/>
            <person name="Chinwalla A."/>
            <person name="Civetta A."/>
            <person name="Clifton S.W."/>
            <person name="Comeron J.M."/>
            <person name="Costello J.C."/>
            <person name="Coyne J.A."/>
            <person name="Daub J."/>
            <person name="David R.G."/>
            <person name="Delcher A.L."/>
            <person name="Delehaunty K."/>
            <person name="Do C.B."/>
            <person name="Ebling H."/>
            <person name="Edwards K."/>
            <person name="Eickbush T."/>
            <person name="Evans J.D."/>
            <person name="Filipski A."/>
            <person name="Findeiss S."/>
            <person name="Freyhult E."/>
            <person name="Fulton L."/>
            <person name="Fulton R."/>
            <person name="Garcia A.C."/>
            <person name="Gardiner A."/>
            <person name="Garfield D.A."/>
            <person name="Garvin B.E."/>
            <person name="Gibson G."/>
            <person name="Gilbert D."/>
            <person name="Gnerre S."/>
            <person name="Godfrey J."/>
            <person name="Good R."/>
            <person name="Gotea V."/>
            <person name="Gravely B."/>
            <person name="Greenberg A.J."/>
            <person name="Griffiths-Jones S."/>
            <person name="Gross S."/>
            <person name="Guigo R."/>
            <person name="Gustafson E.A."/>
            <person name="Haerty W."/>
            <person name="Hahn M.W."/>
            <person name="Halligan D.L."/>
            <person name="Halpern A.L."/>
            <person name="Halter G.M."/>
            <person name="Han M.V."/>
            <person name="Heger A."/>
            <person name="Hillier L."/>
            <person name="Hinrichs A.S."/>
            <person name="Holmes I."/>
            <person name="Hoskins R.A."/>
            <person name="Hubisz M.J."/>
            <person name="Hultmark D."/>
            <person name="Huntley M.A."/>
            <person name="Jaffe D.B."/>
            <person name="Jagadeeshan S."/>
            <person name="Jeck W.R."/>
            <person name="Johnson J."/>
            <person name="Jones C.D."/>
            <person name="Jordan W.C."/>
            <person name="Karpen G.H."/>
            <person name="Kataoka E."/>
            <person name="Keightley P.D."/>
            <person name="Kheradpour P."/>
            <person name="Kirkness E.F."/>
            <person name="Koerich L.B."/>
            <person name="Kristiansen K."/>
            <person name="Kudrna D."/>
            <person name="Kulathinal R.J."/>
            <person name="Kumar S."/>
            <person name="Kwok R."/>
            <person name="Lander E."/>
            <person name="Langley C.H."/>
            <person name="Lapoint R."/>
            <person name="Lazzaro B.P."/>
            <person name="Lee S.J."/>
            <person name="Levesque L."/>
            <person name="Li R."/>
            <person name="Lin C.F."/>
            <person name="Lin M.F."/>
            <person name="Lindblad-Toh K."/>
            <person name="Llopart A."/>
            <person name="Long M."/>
            <person name="Low L."/>
            <person name="Lozovsky E."/>
            <person name="Lu J."/>
            <person name="Luo M."/>
            <person name="Machado C.A."/>
            <person name="Makalowski W."/>
            <person name="Marzo M."/>
            <person name="Matsuda M."/>
            <person name="Matzkin L."/>
            <person name="McAllister B."/>
            <person name="McBride C.S."/>
            <person name="McKernan B."/>
            <person name="McKernan K."/>
            <person name="Mendez-Lago M."/>
            <person name="Minx P."/>
            <person name="Mollenhauer M.U."/>
            <person name="Montooth K."/>
            <person name="Mount S.M."/>
            <person name="Mu X."/>
            <person name="Myers E."/>
            <person name="Negre B."/>
            <person name="Newfeld S."/>
            <person name="Nielsen R."/>
            <person name="Noor M.A."/>
            <person name="O'Grady P."/>
            <person name="Pachter L."/>
            <person name="Papaceit M."/>
            <person name="Parisi M.J."/>
            <person name="Parisi M."/>
            <person name="Parts L."/>
            <person name="Pedersen J.S."/>
            <person name="Pesole G."/>
            <person name="Phillippy A.M."/>
            <person name="Ponting C.P."/>
            <person name="Pop M."/>
            <person name="Porcelli D."/>
            <person name="Powell J.R."/>
            <person name="Prohaska S."/>
            <person name="Pruitt K."/>
            <person name="Puig M."/>
            <person name="Quesneville H."/>
            <person name="Ram K.R."/>
            <person name="Rand D."/>
            <person name="Rasmussen M.D."/>
            <person name="Reed L.K."/>
            <person name="Reenan R."/>
            <person name="Reily A."/>
            <person name="Remington K.A."/>
            <person name="Rieger T.T."/>
            <person name="Ritchie M.G."/>
            <person name="Robin C."/>
            <person name="Rogers Y.H."/>
            <person name="Rohde C."/>
            <person name="Rozas J."/>
            <person name="Rubenfield M.J."/>
            <person name="Ruiz A."/>
            <person name="Russo S."/>
            <person name="Salzberg S.L."/>
            <person name="Sanchez-Gracia A."/>
            <person name="Saranga D.J."/>
            <person name="Sato H."/>
            <person name="Schaeffer S.W."/>
            <person name="Schatz M.C."/>
            <person name="Schlenke T."/>
            <person name="Schwartz R."/>
            <person name="Segarra C."/>
            <person name="Singh R.S."/>
            <person name="Sirot L."/>
            <person name="Sirota M."/>
            <person name="Sisneros N.B."/>
            <person name="Smith C.D."/>
            <person name="Smith T.F."/>
            <person name="Spieth J."/>
            <person name="Stage D.E."/>
            <person name="Stark A."/>
            <person name="Stephan W."/>
            <person name="Strausberg R.L."/>
            <person name="Strempel S."/>
            <person name="Sturgill D."/>
            <person name="Sutton G."/>
            <person name="Sutton G.G."/>
            <person name="Tao W."/>
            <person name="Teichmann S."/>
            <person name="Tobari Y.N."/>
            <person name="Tomimura Y."/>
            <person name="Tsolas J.M."/>
            <person name="Valente V.L."/>
            <person name="Venter E."/>
            <person name="Venter J.C."/>
            <person name="Vicario S."/>
            <person name="Vieira F.G."/>
            <person name="Vilella A.J."/>
            <person name="Villasante A."/>
            <person name="Walenz B."/>
            <person name="Wang J."/>
            <person name="Wasserman M."/>
            <person name="Watts T."/>
            <person name="Wilson D."/>
            <person name="Wilson R.K."/>
            <person name="Wing R.A."/>
            <person name="Wolfner M.F."/>
            <person name="Wong A."/>
            <person name="Wong G.K."/>
            <person name="Wu C.I."/>
            <person name="Wu G."/>
            <person name="Yamamoto D."/>
            <person name="Yang H.P."/>
            <person name="Yang S.P."/>
            <person name="Yorke J.A."/>
            <person name="Yoshida K."/>
            <person name="Zdobnov E."/>
            <person name="Zhang P."/>
            <person name="Zhang Y."/>
            <person name="Zimin A.V."/>
            <person name="Baldwin J."/>
            <person name="Abdouelleil A."/>
            <person name="Abdulkadir J."/>
            <person name="Abebe A."/>
            <person name="Abera B."/>
            <person name="Abreu J."/>
            <person name="Acer S.C."/>
            <person name="Aftuck L."/>
            <person name="Alexander A."/>
            <person name="An P."/>
            <person name="Anderson E."/>
            <person name="Anderson S."/>
            <person name="Arachi H."/>
            <person name="Azer M."/>
            <person name="Bachantsang P."/>
            <person name="Barry A."/>
            <person name="Bayul T."/>
            <person name="Berlin A."/>
            <person name="Bessette D."/>
            <person name="Bloom T."/>
            <person name="Blye J."/>
            <person name="Boguslavskiy L."/>
            <person name="Bonnet C."/>
            <person name="Boukhgalter B."/>
            <person name="Bourzgui I."/>
            <person name="Brown A."/>
            <person name="Cahill P."/>
            <person name="Channer S."/>
            <person name="Cheshatsang Y."/>
            <person name="Chuda L."/>
            <person name="Citroen M."/>
            <person name="Collymore A."/>
            <person name="Cooke P."/>
            <person name="Costello M."/>
            <person name="D'Aco K."/>
            <person name="Daza R."/>
            <person name="De Haan G."/>
            <person name="DeGray S."/>
            <person name="DeMaso C."/>
            <person name="Dhargay N."/>
            <person name="Dooley K."/>
            <person name="Dooley E."/>
            <person name="Doricent M."/>
            <person name="Dorje P."/>
            <person name="Dorjee K."/>
            <person name="Dupes A."/>
            <person name="Elong R."/>
            <person name="Falk J."/>
            <person name="Farina A."/>
            <person name="Faro S."/>
            <person name="Ferguson D."/>
            <person name="Fisher S."/>
            <person name="Foley C.D."/>
            <person name="Franke A."/>
            <person name="Friedrich D."/>
            <person name="Gadbois L."/>
            <person name="Gearin G."/>
            <person name="Gearin C.R."/>
            <person name="Giannoukos G."/>
            <person name="Goode T."/>
            <person name="Graham J."/>
            <person name="Grandbois E."/>
            <person name="Grewal S."/>
            <person name="Gyaltsen K."/>
            <person name="Hafez N."/>
            <person name="Hagos B."/>
            <person name="Hall J."/>
            <person name="Henson C."/>
            <person name="Hollinger A."/>
            <person name="Honan T."/>
            <person name="Huard M.D."/>
            <person name="Hughes L."/>
            <person name="Hurhula B."/>
            <person name="Husby M.E."/>
            <person name="Kamat A."/>
            <person name="Kanga B."/>
            <person name="Kashin S."/>
            <person name="Khazanovich D."/>
            <person name="Kisner P."/>
            <person name="Lance K."/>
            <person name="Lara M."/>
            <person name="Lee W."/>
            <person name="Lennon N."/>
            <person name="Letendre F."/>
            <person name="LeVine R."/>
            <person name="Lipovsky A."/>
            <person name="Liu X."/>
            <person name="Liu J."/>
            <person name="Liu S."/>
            <person name="Lokyitsang T."/>
            <person name="Lokyitsang Y."/>
            <person name="Lubonja R."/>
            <person name="Lui A."/>
            <person name="MacDonald P."/>
            <person name="Magnisalis V."/>
            <person name="Maru K."/>
            <person name="Matthews C."/>
            <person name="McCusker W."/>
            <person name="McDonough S."/>
            <person name="Mehta T."/>
            <person name="Meldrim J."/>
            <person name="Meneus L."/>
            <person name="Mihai O."/>
            <person name="Mihalev A."/>
            <person name="Mihova T."/>
            <person name="Mittelman R."/>
            <person name="Mlenga V."/>
            <person name="Montmayeur A."/>
            <person name="Mulrain L."/>
            <person name="Navidi A."/>
            <person name="Naylor J."/>
            <person name="Negash T."/>
            <person name="Nguyen T."/>
            <person name="Nguyen N."/>
            <person name="Nicol R."/>
            <person name="Norbu C."/>
            <person name="Norbu N."/>
            <person name="Novod N."/>
            <person name="O'Neill B."/>
            <person name="Osman S."/>
            <person name="Markiewicz E."/>
            <person name="Oyono O.L."/>
            <person name="Patti C."/>
            <person name="Phunkhang P."/>
            <person name="Pierre F."/>
            <person name="Priest M."/>
            <person name="Raghuraman S."/>
            <person name="Rege F."/>
            <person name="Reyes R."/>
            <person name="Rise C."/>
            <person name="Rogov P."/>
            <person name="Ross K."/>
            <person name="Ryan E."/>
            <person name="Settipalli S."/>
            <person name="Shea T."/>
            <person name="Sherpa N."/>
            <person name="Shi L."/>
            <person name="Shih D."/>
            <person name="Sparrow T."/>
            <person name="Spaulding J."/>
            <person name="Stalker J."/>
            <person name="Stange-Thomann N."/>
            <person name="Stavropoulos S."/>
            <person name="Stone C."/>
            <person name="Strader C."/>
            <person name="Tesfaye S."/>
            <person name="Thomson T."/>
            <person name="Thoulutsang Y."/>
            <person name="Thoulutsang D."/>
            <person name="Topham K."/>
            <person name="Topping I."/>
            <person name="Tsamla T."/>
            <person name="Vassiliev H."/>
            <person name="Vo A."/>
            <person name="Wangchuk T."/>
            <person name="Wangdi T."/>
            <person name="Weiand M."/>
            <person name="Wilkinson J."/>
            <person name="Wilson A."/>
            <person name="Yadav S."/>
            <person name="Young G."/>
            <person name="Yu Q."/>
            <person name="Zembek L."/>
            <person name="Zhong D."/>
            <person name="Zimmer A."/>
            <person name="Zwirko Z."/>
            <person name="Jaffe D.B."/>
            <person name="Alvarez P."/>
            <person name="Brockman W."/>
            <person name="Butler J."/>
            <person name="Chin C."/>
            <person name="Gnerre S."/>
            <person name="Grabherr M."/>
            <person name="Kleber M."/>
            <person name="Mauceli E."/>
            <person name="MacCallum I."/>
        </authorList>
    </citation>
    <scope>NUCLEOTIDE SEQUENCE [LARGE SCALE GENOMIC DNA]</scope>
    <source>
        <strain evidence="3">Tucson 14024-0371.13</strain>
    </source>
</reference>
<name>A0A0P8ZNH5_DROAN</name>
<feature type="transmembrane region" description="Helical" evidence="1">
    <location>
        <begin position="55"/>
        <end position="75"/>
    </location>
</feature>
<keyword evidence="1" id="KW-1133">Transmembrane helix</keyword>
<keyword evidence="1" id="KW-0812">Transmembrane</keyword>
<evidence type="ECO:0000313" key="3">
    <source>
        <dbReference type="Proteomes" id="UP000007801"/>
    </source>
</evidence>
<dbReference type="EMBL" id="CH902619">
    <property type="protein sequence ID" value="KPU76223.1"/>
    <property type="molecule type" value="Genomic_DNA"/>
</dbReference>
<organism evidence="2 3">
    <name type="scientific">Drosophila ananassae</name>
    <name type="common">Fruit fly</name>
    <dbReference type="NCBI Taxonomy" id="7217"/>
    <lineage>
        <taxon>Eukaryota</taxon>
        <taxon>Metazoa</taxon>
        <taxon>Ecdysozoa</taxon>
        <taxon>Arthropoda</taxon>
        <taxon>Hexapoda</taxon>
        <taxon>Insecta</taxon>
        <taxon>Pterygota</taxon>
        <taxon>Neoptera</taxon>
        <taxon>Endopterygota</taxon>
        <taxon>Diptera</taxon>
        <taxon>Brachycera</taxon>
        <taxon>Muscomorpha</taxon>
        <taxon>Ephydroidea</taxon>
        <taxon>Drosophilidae</taxon>
        <taxon>Drosophila</taxon>
        <taxon>Sophophora</taxon>
    </lineage>
</organism>
<evidence type="ECO:0000313" key="2">
    <source>
        <dbReference type="EMBL" id="KPU76223.1"/>
    </source>
</evidence>